<dbReference type="Proteomes" id="UP000051176">
    <property type="component" value="Unassembled WGS sequence"/>
</dbReference>
<reference evidence="1 2" key="1">
    <citation type="journal article" date="2015" name="Genome Announc.">
        <title>Expanding the biotechnology potential of lactobacilli through comparative genomics of 213 strains and associated genera.</title>
        <authorList>
            <person name="Sun Z."/>
            <person name="Harris H.M."/>
            <person name="McCann A."/>
            <person name="Guo C."/>
            <person name="Argimon S."/>
            <person name="Zhang W."/>
            <person name="Yang X."/>
            <person name="Jeffery I.B."/>
            <person name="Cooney J.C."/>
            <person name="Kagawa T.F."/>
            <person name="Liu W."/>
            <person name="Song Y."/>
            <person name="Salvetti E."/>
            <person name="Wrobel A."/>
            <person name="Rasinkangas P."/>
            <person name="Parkhill J."/>
            <person name="Rea M.C."/>
            <person name="O'Sullivan O."/>
            <person name="Ritari J."/>
            <person name="Douillard F.P."/>
            <person name="Paul Ross R."/>
            <person name="Yang R."/>
            <person name="Briner A.E."/>
            <person name="Felis G.E."/>
            <person name="de Vos W.M."/>
            <person name="Barrangou R."/>
            <person name="Klaenhammer T.R."/>
            <person name="Caufield P.W."/>
            <person name="Cui Y."/>
            <person name="Zhang H."/>
            <person name="O'Toole P.W."/>
        </authorList>
    </citation>
    <scope>NUCLEOTIDE SEQUENCE [LARGE SCALE GENOMIC DNA]</scope>
    <source>
        <strain evidence="1 2">ATCC 53295</strain>
    </source>
</reference>
<dbReference type="EMBL" id="AZCZ01000022">
    <property type="protein sequence ID" value="KRK36397.1"/>
    <property type="molecule type" value="Genomic_DNA"/>
</dbReference>
<dbReference type="PATRIC" id="fig|1267003.4.peg.922"/>
<evidence type="ECO:0000313" key="2">
    <source>
        <dbReference type="Proteomes" id="UP000051176"/>
    </source>
</evidence>
<sequence length="57" mass="6451">MVEGGKLKQVIKVKDRKEYDKVMKILLPTGNEPTDTEKAHIERAVIAFKKALETPDV</sequence>
<name>A0A0R1GQT1_9LACO</name>
<gene>
    <name evidence="1" type="ORF">FD07_GL000869</name>
</gene>
<organism evidence="1 2">
    <name type="scientific">Levilactobacillus parabrevis ATCC 53295</name>
    <dbReference type="NCBI Taxonomy" id="1267003"/>
    <lineage>
        <taxon>Bacteria</taxon>
        <taxon>Bacillati</taxon>
        <taxon>Bacillota</taxon>
        <taxon>Bacilli</taxon>
        <taxon>Lactobacillales</taxon>
        <taxon>Lactobacillaceae</taxon>
        <taxon>Levilactobacillus</taxon>
    </lineage>
</organism>
<accession>A0A0R1GQT1</accession>
<evidence type="ECO:0000313" key="1">
    <source>
        <dbReference type="EMBL" id="KRK36397.1"/>
    </source>
</evidence>
<comment type="caution">
    <text evidence="1">The sequence shown here is derived from an EMBL/GenBank/DDBJ whole genome shotgun (WGS) entry which is preliminary data.</text>
</comment>
<dbReference type="AlphaFoldDB" id="A0A0R1GQT1"/>
<protein>
    <submittedName>
        <fullName evidence="1">Uncharacterized protein</fullName>
    </submittedName>
</protein>
<keyword evidence="2" id="KW-1185">Reference proteome</keyword>
<dbReference type="STRING" id="357278.IV61_GL000939"/>
<proteinExistence type="predicted"/>